<feature type="compositionally biased region" description="Polar residues" evidence="1">
    <location>
        <begin position="252"/>
        <end position="263"/>
    </location>
</feature>
<dbReference type="InterPro" id="IPR041577">
    <property type="entry name" value="RT_RNaseH_2"/>
</dbReference>
<dbReference type="Gene3D" id="3.30.70.270">
    <property type="match status" value="1"/>
</dbReference>
<feature type="domain" description="Reverse transcriptase/retrotransposon-derived protein RNase H-like" evidence="2">
    <location>
        <begin position="110"/>
        <end position="175"/>
    </location>
</feature>
<dbReference type="OMA" id="EYHYLPT"/>
<dbReference type="EMBL" id="KQ484619">
    <property type="protein sequence ID" value="KYP34346.1"/>
    <property type="molecule type" value="Genomic_DNA"/>
</dbReference>
<feature type="compositionally biased region" description="Polar residues" evidence="1">
    <location>
        <begin position="566"/>
        <end position="579"/>
    </location>
</feature>
<protein>
    <submittedName>
        <fullName evidence="3">Polyprotein</fullName>
    </submittedName>
</protein>
<dbReference type="Pfam" id="PF17919">
    <property type="entry name" value="RT_RNaseH_2"/>
    <property type="match status" value="1"/>
</dbReference>
<feature type="region of interest" description="Disordered" evidence="1">
    <location>
        <begin position="555"/>
        <end position="579"/>
    </location>
</feature>
<sequence length="579" mass="67854">MNTQYLEYCKKEIQEYLDKGLIRDSKSPWSCSAFYVMNAAEQERGAPTLVINYKPLNKVLKWIRYPLPNKQDLIKRLNHASIFSKFHMKSGYYQIVVKEEDKYKTNPKPWDNDMTEVVKRIKLIVKRLPCLGIPDPEAYLIVETDASDLGYGGILKQRILSSKEQIARKMSKSSKDQYGSPLRTPNQTSSNIVNRSLAPKAIGSNTPLRPLASTSSQRKTFLATIKKEPQTTSSNKYSPLSFLDKYQSPVPTSIPTPSKQLSHITPPISTPSGSKSYEEEYILKDENIDIMPIEPDWKKLSPTNLASRIFPEEYHYLPTYKSRIFYEFILIDTDSIELTHTRDDQKILKIITPDEWNQPLYKTNNFTRTFEPQQYSYYDYIDGWTNFLYLHPKTHSWFIWFRRGISLKFPKWFLEWFIKFGLEIFPNEVSEVFNYFKQKTTFLTGYKFISFIVSQNITWIMSWDYEYRQPYSNNNLLLLTRSIKVKWWKKFDINLLSLKRIDDWVKTSSLGITKPSKDLDEETKFLAEKSKIMVELASATSQDEFEERLKLIQALQDPSQKEETGSSDSVSTNPYNMFH</sequence>
<dbReference type="PANTHER" id="PTHR48434:SF1">
    <property type="entry name" value="(RAPE) HYPOTHETICAL PROTEIN"/>
    <property type="match status" value="1"/>
</dbReference>
<evidence type="ECO:0000256" key="1">
    <source>
        <dbReference type="SAM" id="MobiDB-lite"/>
    </source>
</evidence>
<organism evidence="3 4">
    <name type="scientific">Cajanus cajan</name>
    <name type="common">Pigeon pea</name>
    <name type="synonym">Cajanus indicus</name>
    <dbReference type="NCBI Taxonomy" id="3821"/>
    <lineage>
        <taxon>Eukaryota</taxon>
        <taxon>Viridiplantae</taxon>
        <taxon>Streptophyta</taxon>
        <taxon>Embryophyta</taxon>
        <taxon>Tracheophyta</taxon>
        <taxon>Spermatophyta</taxon>
        <taxon>Magnoliopsida</taxon>
        <taxon>eudicotyledons</taxon>
        <taxon>Gunneridae</taxon>
        <taxon>Pentapetalae</taxon>
        <taxon>rosids</taxon>
        <taxon>fabids</taxon>
        <taxon>Fabales</taxon>
        <taxon>Fabaceae</taxon>
        <taxon>Papilionoideae</taxon>
        <taxon>50 kb inversion clade</taxon>
        <taxon>NPAAA clade</taxon>
        <taxon>indigoferoid/millettioid clade</taxon>
        <taxon>Phaseoleae</taxon>
        <taxon>Cajanus</taxon>
    </lineage>
</organism>
<feature type="compositionally biased region" description="Polar residues" evidence="1">
    <location>
        <begin position="183"/>
        <end position="194"/>
    </location>
</feature>
<dbReference type="Gramene" id="C.cajan_42173.t">
    <property type="protein sequence ID" value="C.cajan_42173.t"/>
    <property type="gene ID" value="C.cajan_42173"/>
</dbReference>
<dbReference type="AlphaFoldDB" id="A0A151QVP5"/>
<reference evidence="3" key="1">
    <citation type="journal article" date="2012" name="Nat. Biotechnol.">
        <title>Draft genome sequence of pigeonpea (Cajanus cajan), an orphan legume crop of resource-poor farmers.</title>
        <authorList>
            <person name="Varshney R.K."/>
            <person name="Chen W."/>
            <person name="Li Y."/>
            <person name="Bharti A.K."/>
            <person name="Saxena R.K."/>
            <person name="Schlueter J.A."/>
            <person name="Donoghue M.T."/>
            <person name="Azam S."/>
            <person name="Fan G."/>
            <person name="Whaley A.M."/>
            <person name="Farmer A.D."/>
            <person name="Sheridan J."/>
            <person name="Iwata A."/>
            <person name="Tuteja R."/>
            <person name="Penmetsa R.V."/>
            <person name="Wu W."/>
            <person name="Upadhyaya H.D."/>
            <person name="Yang S.P."/>
            <person name="Shah T."/>
            <person name="Saxena K.B."/>
            <person name="Michael T."/>
            <person name="McCombie W.R."/>
            <person name="Yang B."/>
            <person name="Zhang G."/>
            <person name="Yang H."/>
            <person name="Wang J."/>
            <person name="Spillane C."/>
            <person name="Cook D.R."/>
            <person name="May G.D."/>
            <person name="Xu X."/>
            <person name="Jackson S.A."/>
        </authorList>
    </citation>
    <scope>NUCLEOTIDE SEQUENCE [LARGE SCALE GENOMIC DNA]</scope>
</reference>
<dbReference type="SUPFAM" id="SSF56672">
    <property type="entry name" value="DNA/RNA polymerases"/>
    <property type="match status" value="1"/>
</dbReference>
<accession>A0A151QVP5</accession>
<evidence type="ECO:0000313" key="3">
    <source>
        <dbReference type="EMBL" id="KYP34346.1"/>
    </source>
</evidence>
<dbReference type="Gene3D" id="3.10.10.10">
    <property type="entry name" value="HIV Type 1 Reverse Transcriptase, subunit A, domain 1"/>
    <property type="match status" value="1"/>
</dbReference>
<keyword evidence="4" id="KW-1185">Reference proteome</keyword>
<feature type="region of interest" description="Disordered" evidence="1">
    <location>
        <begin position="167"/>
        <end position="238"/>
    </location>
</feature>
<evidence type="ECO:0000259" key="2">
    <source>
        <dbReference type="Pfam" id="PF17919"/>
    </source>
</evidence>
<gene>
    <name evidence="3" type="ORF">KK1_044714</name>
</gene>
<dbReference type="InterPro" id="IPR043502">
    <property type="entry name" value="DNA/RNA_pol_sf"/>
</dbReference>
<feature type="region of interest" description="Disordered" evidence="1">
    <location>
        <begin position="252"/>
        <end position="275"/>
    </location>
</feature>
<name>A0A151QVP5_CAJCA</name>
<proteinExistence type="predicted"/>
<dbReference type="InterPro" id="IPR043128">
    <property type="entry name" value="Rev_trsase/Diguanyl_cyclase"/>
</dbReference>
<dbReference type="Proteomes" id="UP000075243">
    <property type="component" value="Unassembled WGS sequence"/>
</dbReference>
<feature type="compositionally biased region" description="Polar residues" evidence="1">
    <location>
        <begin position="203"/>
        <end position="219"/>
    </location>
</feature>
<evidence type="ECO:0000313" key="4">
    <source>
        <dbReference type="Proteomes" id="UP000075243"/>
    </source>
</evidence>
<dbReference type="PANTHER" id="PTHR48434">
    <property type="entry name" value="(RAPE) HYPOTHETICAL PROTEIN"/>
    <property type="match status" value="1"/>
</dbReference>